<reference evidence="7" key="1">
    <citation type="submission" date="2021-08" db="EMBL/GenBank/DDBJ databases">
        <title>WGS assembly of Ceratopteris richardii.</title>
        <authorList>
            <person name="Marchant D.B."/>
            <person name="Chen G."/>
            <person name="Jenkins J."/>
            <person name="Shu S."/>
            <person name="Leebens-Mack J."/>
            <person name="Grimwood J."/>
            <person name="Schmutz J."/>
            <person name="Soltis P."/>
            <person name="Soltis D."/>
            <person name="Chen Z.-H."/>
        </authorList>
    </citation>
    <scope>NUCLEOTIDE SEQUENCE</scope>
    <source>
        <strain evidence="7">Whitten #5841</strain>
        <tissue evidence="7">Leaf</tissue>
    </source>
</reference>
<comment type="caution">
    <text evidence="7">The sequence shown here is derived from an EMBL/GenBank/DDBJ whole genome shotgun (WGS) entry which is preliminary data.</text>
</comment>
<dbReference type="Pfam" id="PF03134">
    <property type="entry name" value="TB2_DP1_HVA22"/>
    <property type="match status" value="1"/>
</dbReference>
<proteinExistence type="inferred from homology"/>
<evidence type="ECO:0000256" key="4">
    <source>
        <dbReference type="ARBA" id="ARBA00022989"/>
    </source>
</evidence>
<feature type="transmembrane region" description="Helical" evidence="6">
    <location>
        <begin position="47"/>
        <end position="70"/>
    </location>
</feature>
<evidence type="ECO:0000313" key="8">
    <source>
        <dbReference type="Proteomes" id="UP000825935"/>
    </source>
</evidence>
<comment type="subcellular location">
    <subcellularLocation>
        <location evidence="1 6">Membrane</location>
        <topology evidence="1 6">Multi-pass membrane protein</topology>
    </subcellularLocation>
</comment>
<accession>A0A8T2S4K9</accession>
<evidence type="ECO:0000256" key="2">
    <source>
        <dbReference type="ARBA" id="ARBA00008573"/>
    </source>
</evidence>
<evidence type="ECO:0000313" key="7">
    <source>
        <dbReference type="EMBL" id="KAH7306377.1"/>
    </source>
</evidence>
<organism evidence="7 8">
    <name type="scientific">Ceratopteris richardii</name>
    <name type="common">Triangle waterfern</name>
    <dbReference type="NCBI Taxonomy" id="49495"/>
    <lineage>
        <taxon>Eukaryota</taxon>
        <taxon>Viridiplantae</taxon>
        <taxon>Streptophyta</taxon>
        <taxon>Embryophyta</taxon>
        <taxon>Tracheophyta</taxon>
        <taxon>Polypodiopsida</taxon>
        <taxon>Polypodiidae</taxon>
        <taxon>Polypodiales</taxon>
        <taxon>Pteridineae</taxon>
        <taxon>Pteridaceae</taxon>
        <taxon>Parkerioideae</taxon>
        <taxon>Ceratopteris</taxon>
    </lineage>
</organism>
<evidence type="ECO:0000256" key="5">
    <source>
        <dbReference type="ARBA" id="ARBA00023136"/>
    </source>
</evidence>
<keyword evidence="4 6" id="KW-1133">Transmembrane helix</keyword>
<dbReference type="PANTHER" id="PTHR12300">
    <property type="entry name" value="HVA22-LIKE PROTEINS"/>
    <property type="match status" value="1"/>
</dbReference>
<dbReference type="OrthoDB" id="10009287at2759"/>
<evidence type="ECO:0000256" key="3">
    <source>
        <dbReference type="ARBA" id="ARBA00022692"/>
    </source>
</evidence>
<dbReference type="OMA" id="KLACAVW"/>
<name>A0A8T2S4K9_CERRI</name>
<keyword evidence="8" id="KW-1185">Reference proteome</keyword>
<dbReference type="GO" id="GO:0016020">
    <property type="term" value="C:membrane"/>
    <property type="evidence" value="ECO:0007669"/>
    <property type="project" value="UniProtKB-SubCell"/>
</dbReference>
<evidence type="ECO:0000256" key="1">
    <source>
        <dbReference type="ARBA" id="ARBA00004141"/>
    </source>
</evidence>
<comment type="similarity">
    <text evidence="2 6">Belongs to the DP1 family.</text>
</comment>
<dbReference type="Proteomes" id="UP000825935">
    <property type="component" value="Chromosome 22"/>
</dbReference>
<evidence type="ECO:0000256" key="6">
    <source>
        <dbReference type="RuleBase" id="RU362006"/>
    </source>
</evidence>
<dbReference type="EMBL" id="CM035427">
    <property type="protein sequence ID" value="KAH7306377.1"/>
    <property type="molecule type" value="Genomic_DNA"/>
</dbReference>
<dbReference type="InterPro" id="IPR004345">
    <property type="entry name" value="TB2_DP1_HVA22"/>
</dbReference>
<sequence length="166" mass="19174">MAFASFVSSMVFFLHRLAGPVVTLVYPLYASIKAIESESKEDDQQWLTYWIIYSSFTCLEMAVASLFAWIPMWNSIKLACAVWLVLPPFKGAHRVYDKIIRNHLLKQHSSLKRSFNESQRKFLDLLSPQARESLERHIEEHGTHALDNIIAAANKEVYRNPFSVDQ</sequence>
<keyword evidence="5 6" id="KW-0472">Membrane</keyword>
<gene>
    <name evidence="7" type="ORF">KP509_22G008400</name>
</gene>
<keyword evidence="3 6" id="KW-0812">Transmembrane</keyword>
<dbReference type="AlphaFoldDB" id="A0A8T2S4K9"/>
<dbReference type="PANTHER" id="PTHR12300:SF161">
    <property type="entry name" value="RECEPTOR EXPRESSION-ENHANCING PROTEIN"/>
    <property type="match status" value="1"/>
</dbReference>
<comment type="caution">
    <text evidence="6">Lacks conserved residue(s) required for the propagation of feature annotation.</text>
</comment>
<protein>
    <recommendedName>
        <fullName evidence="6">HVA22-like protein</fullName>
    </recommendedName>
</protein>